<protein>
    <submittedName>
        <fullName evidence="1">Serine hydrolase family protein</fullName>
    </submittedName>
</protein>
<comment type="caution">
    <text evidence="1">The sequence shown here is derived from an EMBL/GenBank/DDBJ whole genome shotgun (WGS) entry which is preliminary data.</text>
</comment>
<dbReference type="Gene3D" id="3.40.50.1820">
    <property type="entry name" value="alpha/beta hydrolase"/>
    <property type="match status" value="1"/>
</dbReference>
<dbReference type="EMBL" id="JQIM01000008">
    <property type="protein sequence ID" value="KGX15941.1"/>
    <property type="molecule type" value="Genomic_DNA"/>
</dbReference>
<evidence type="ECO:0000313" key="2">
    <source>
        <dbReference type="EMBL" id="PJO65128.1"/>
    </source>
</evidence>
<dbReference type="AlphaFoldDB" id="A0A069BJ16"/>
<dbReference type="EMBL" id="PHRB01000015">
    <property type="protein sequence ID" value="PJO65128.1"/>
    <property type="molecule type" value="Genomic_DNA"/>
</dbReference>
<evidence type="ECO:0000313" key="1">
    <source>
        <dbReference type="EMBL" id="KGX15941.1"/>
    </source>
</evidence>
<name>A0A069BJ16_BURPE</name>
<dbReference type="SUPFAM" id="SSF53474">
    <property type="entry name" value="alpha/beta-Hydrolases"/>
    <property type="match status" value="1"/>
</dbReference>
<evidence type="ECO:0000313" key="3">
    <source>
        <dbReference type="Proteomes" id="UP000030475"/>
    </source>
</evidence>
<dbReference type="RefSeq" id="WP_004523271.1">
    <property type="nucleotide sequence ID" value="NZ_AP028072.1"/>
</dbReference>
<dbReference type="Proteomes" id="UP000030475">
    <property type="component" value="Unassembled WGS sequence"/>
</dbReference>
<keyword evidence="1" id="KW-0378">Hydrolase</keyword>
<dbReference type="Pfam" id="PF06821">
    <property type="entry name" value="Ser_hydrolase"/>
    <property type="match status" value="1"/>
</dbReference>
<accession>A0A069BJ16</accession>
<dbReference type="GeneID" id="93064545"/>
<proteinExistence type="predicted"/>
<dbReference type="Proteomes" id="UP000231878">
    <property type="component" value="Unassembled WGS sequence"/>
</dbReference>
<dbReference type="OMA" id="CCNARVE"/>
<dbReference type="InterPro" id="IPR010662">
    <property type="entry name" value="RBBP9/YdeN"/>
</dbReference>
<evidence type="ECO:0000313" key="4">
    <source>
        <dbReference type="Proteomes" id="UP000231878"/>
    </source>
</evidence>
<reference evidence="2 4" key="2">
    <citation type="submission" date="2017-11" db="EMBL/GenBank/DDBJ databases">
        <title>Molecular characterization of Burkholderia pseudomallei and closely related isolates from Vietnam.</title>
        <authorList>
            <person name="Ustinov D.V."/>
            <person name="Antonov A.S."/>
            <person name="Avdusheva E.F."/>
            <person name="Shpak I.M."/>
            <person name="Zakharova I.B."/>
            <person name="Thi L.A."/>
            <person name="Teteryatnikova N."/>
            <person name="Lopasteyskaya Y.A."/>
            <person name="Kuzyutina J.A."/>
            <person name="Ngo T.N."/>
            <person name="Victorov D.V."/>
        </authorList>
    </citation>
    <scope>NUCLEOTIDE SEQUENCE [LARGE SCALE GENOMIC DNA]</scope>
    <source>
        <strain evidence="2 4">V1512</strain>
    </source>
</reference>
<dbReference type="InterPro" id="IPR029058">
    <property type="entry name" value="AB_hydrolase_fold"/>
</dbReference>
<dbReference type="OrthoDB" id="9804993at2"/>
<reference evidence="1 3" key="1">
    <citation type="submission" date="2014-08" db="EMBL/GenBank/DDBJ databases">
        <authorList>
            <person name="Bunnell A."/>
            <person name="Chain P.S."/>
            <person name="Chertkov O."/>
            <person name="Currie B.J."/>
            <person name="Daligault H.E."/>
            <person name="Davenport K.W."/>
            <person name="Davis C."/>
            <person name="Gleasner C.D."/>
            <person name="Johnson S.L."/>
            <person name="Kaestli M."/>
            <person name="Koren S."/>
            <person name="Kunde Y.A."/>
            <person name="Mayo M."/>
            <person name="McMurry K.K."/>
            <person name="Price E.P."/>
            <person name="Reitenga K.G."/>
            <person name="Robison R."/>
            <person name="Rosovitz M.J."/>
            <person name="Sarovich D.S."/>
            <person name="Teshima H."/>
        </authorList>
    </citation>
    <scope>NUCLEOTIDE SEQUENCE [LARGE SCALE GENOMIC DNA]</scope>
    <source>
        <strain evidence="1 3">MSHR44</strain>
    </source>
</reference>
<sequence>MNDLSSTVLIVPGLRGHVPDHWQTLLEHRLPNARSVPPLERDGLSCAARMEALDAALRRIAGPVILVAHSAGVMTTVHWARLHRREIKGALLAAPADLETPLPDGYPQPDALRRHGWTPIPRKRLPFPSIVAASTNDPLARIERAAALADAWGSRLVDLGAAGHLNPASGYGEWPGALALIAELEDARPRAAQCGEAR</sequence>
<gene>
    <name evidence="2" type="ORF">CWD88_17050</name>
    <name evidence="1" type="ORF">Y036_5200</name>
</gene>
<dbReference type="GO" id="GO:0016787">
    <property type="term" value="F:hydrolase activity"/>
    <property type="evidence" value="ECO:0007669"/>
    <property type="project" value="UniProtKB-KW"/>
</dbReference>
<organism evidence="1 3">
    <name type="scientific">Burkholderia pseudomallei</name>
    <name type="common">Pseudomonas pseudomallei</name>
    <dbReference type="NCBI Taxonomy" id="28450"/>
    <lineage>
        <taxon>Bacteria</taxon>
        <taxon>Pseudomonadati</taxon>
        <taxon>Pseudomonadota</taxon>
        <taxon>Betaproteobacteria</taxon>
        <taxon>Burkholderiales</taxon>
        <taxon>Burkholderiaceae</taxon>
        <taxon>Burkholderia</taxon>
        <taxon>pseudomallei group</taxon>
    </lineage>
</organism>